<name>A0A183JLL4_9TREM</name>
<dbReference type="EMBL" id="UZAK01004148">
    <property type="protein sequence ID" value="VDO83049.1"/>
    <property type="molecule type" value="Genomic_DNA"/>
</dbReference>
<sequence length="170" mass="19084">MPRSADHAALDFGVFCILSPCLQPSPIWYRQLQSILAKAGLATHTHFNARSRCSGSEYIWHIFGLTLGCYGRFWFLGSTWFRPTSAAFSGPHHFERNPQIMDTNHSGLVRELEQQIQHASPGTVLRKRPSVAIRGSRIAPFYANPLVLQSHVCRAVPGTKLLRIESVNPF</sequence>
<keyword evidence="2" id="KW-1185">Reference proteome</keyword>
<dbReference type="Proteomes" id="UP000279833">
    <property type="component" value="Unassembled WGS sequence"/>
</dbReference>
<protein>
    <submittedName>
        <fullName evidence="1 3">Uncharacterized protein</fullName>
    </submittedName>
</protein>
<dbReference type="AlphaFoldDB" id="A0A183JLL4"/>
<evidence type="ECO:0000313" key="1">
    <source>
        <dbReference type="EMBL" id="VDO83049.1"/>
    </source>
</evidence>
<organism evidence="3">
    <name type="scientific">Schistosoma curassoni</name>
    <dbReference type="NCBI Taxonomy" id="6186"/>
    <lineage>
        <taxon>Eukaryota</taxon>
        <taxon>Metazoa</taxon>
        <taxon>Spiralia</taxon>
        <taxon>Lophotrochozoa</taxon>
        <taxon>Platyhelminthes</taxon>
        <taxon>Trematoda</taxon>
        <taxon>Digenea</taxon>
        <taxon>Strigeidida</taxon>
        <taxon>Schistosomatoidea</taxon>
        <taxon>Schistosomatidae</taxon>
        <taxon>Schistosoma</taxon>
    </lineage>
</organism>
<gene>
    <name evidence="1" type="ORF">SCUD_LOCUS3595</name>
</gene>
<evidence type="ECO:0000313" key="2">
    <source>
        <dbReference type="Proteomes" id="UP000279833"/>
    </source>
</evidence>
<proteinExistence type="predicted"/>
<evidence type="ECO:0000313" key="3">
    <source>
        <dbReference type="WBParaSite" id="SCUD_0000359501-mRNA-1"/>
    </source>
</evidence>
<dbReference type="WBParaSite" id="SCUD_0000359501-mRNA-1">
    <property type="protein sequence ID" value="SCUD_0000359501-mRNA-1"/>
    <property type="gene ID" value="SCUD_0000359501"/>
</dbReference>
<accession>A0A183JLL4</accession>
<reference evidence="3" key="1">
    <citation type="submission" date="2016-06" db="UniProtKB">
        <authorList>
            <consortium name="WormBaseParasite"/>
        </authorList>
    </citation>
    <scope>IDENTIFICATION</scope>
</reference>
<reference evidence="1 2" key="2">
    <citation type="submission" date="2018-11" db="EMBL/GenBank/DDBJ databases">
        <authorList>
            <consortium name="Pathogen Informatics"/>
        </authorList>
    </citation>
    <scope>NUCLEOTIDE SEQUENCE [LARGE SCALE GENOMIC DNA]</scope>
    <source>
        <strain evidence="1">Dakar</strain>
        <strain evidence="2">Dakar, Senegal</strain>
    </source>
</reference>